<dbReference type="Pfam" id="PF02309">
    <property type="entry name" value="AUX_IAA"/>
    <property type="match status" value="1"/>
</dbReference>
<evidence type="ECO:0000256" key="7">
    <source>
        <dbReference type="ARBA" id="ARBA00023163"/>
    </source>
</evidence>
<dbReference type="InterPro" id="IPR053793">
    <property type="entry name" value="PB1-like"/>
</dbReference>
<dbReference type="InterPro" id="IPR033389">
    <property type="entry name" value="AUX/IAA_dom"/>
</dbReference>
<proteinExistence type="inferred from homology"/>
<dbReference type="GO" id="GO:0006355">
    <property type="term" value="P:regulation of DNA-templated transcription"/>
    <property type="evidence" value="ECO:0007669"/>
    <property type="project" value="InterPro"/>
</dbReference>
<evidence type="ECO:0000313" key="14">
    <source>
        <dbReference type="Proteomes" id="UP000236161"/>
    </source>
</evidence>
<organism evidence="13 14">
    <name type="scientific">Apostasia shenzhenica</name>
    <dbReference type="NCBI Taxonomy" id="1088818"/>
    <lineage>
        <taxon>Eukaryota</taxon>
        <taxon>Viridiplantae</taxon>
        <taxon>Streptophyta</taxon>
        <taxon>Embryophyta</taxon>
        <taxon>Tracheophyta</taxon>
        <taxon>Spermatophyta</taxon>
        <taxon>Magnoliopsida</taxon>
        <taxon>Liliopsida</taxon>
        <taxon>Asparagales</taxon>
        <taxon>Orchidaceae</taxon>
        <taxon>Apostasioideae</taxon>
        <taxon>Apostasia</taxon>
    </lineage>
</organism>
<evidence type="ECO:0000256" key="10">
    <source>
        <dbReference type="RuleBase" id="RU004549"/>
    </source>
</evidence>
<keyword evidence="5 10" id="KW-0678">Repressor</keyword>
<evidence type="ECO:0000256" key="3">
    <source>
        <dbReference type="ARBA" id="ARBA00006728"/>
    </source>
</evidence>
<evidence type="ECO:0000259" key="12">
    <source>
        <dbReference type="PROSITE" id="PS51745"/>
    </source>
</evidence>
<evidence type="ECO:0000256" key="6">
    <source>
        <dbReference type="ARBA" id="ARBA00023015"/>
    </source>
</evidence>
<dbReference type="InterPro" id="IPR003311">
    <property type="entry name" value="AUX_IAA"/>
</dbReference>
<gene>
    <name evidence="13" type="primary">IAA31</name>
    <name evidence="13" type="ORF">AXF42_Ash012747</name>
</gene>
<evidence type="ECO:0000256" key="11">
    <source>
        <dbReference type="SAM" id="MobiDB-lite"/>
    </source>
</evidence>
<keyword evidence="6 10" id="KW-0805">Transcription regulation</keyword>
<keyword evidence="8 10" id="KW-0539">Nucleus</keyword>
<dbReference type="OrthoDB" id="652411at2759"/>
<dbReference type="Proteomes" id="UP000236161">
    <property type="component" value="Unassembled WGS sequence"/>
</dbReference>
<keyword evidence="7 10" id="KW-0804">Transcription</keyword>
<keyword evidence="9 10" id="KW-0927">Auxin signaling pathway</keyword>
<evidence type="ECO:0000313" key="13">
    <source>
        <dbReference type="EMBL" id="PKA56617.1"/>
    </source>
</evidence>
<accession>A0A2I0AM40</accession>
<reference evidence="13 14" key="1">
    <citation type="journal article" date="2017" name="Nature">
        <title>The Apostasia genome and the evolution of orchids.</title>
        <authorList>
            <person name="Zhang G.Q."/>
            <person name="Liu K.W."/>
            <person name="Li Z."/>
            <person name="Lohaus R."/>
            <person name="Hsiao Y.Y."/>
            <person name="Niu S.C."/>
            <person name="Wang J.Y."/>
            <person name="Lin Y.C."/>
            <person name="Xu Q."/>
            <person name="Chen L.J."/>
            <person name="Yoshida K."/>
            <person name="Fujiwara S."/>
            <person name="Wang Z.W."/>
            <person name="Zhang Y.Q."/>
            <person name="Mitsuda N."/>
            <person name="Wang M."/>
            <person name="Liu G.H."/>
            <person name="Pecoraro L."/>
            <person name="Huang H.X."/>
            <person name="Xiao X.J."/>
            <person name="Lin M."/>
            <person name="Wu X.Y."/>
            <person name="Wu W.L."/>
            <person name="Chen Y.Y."/>
            <person name="Chang S.B."/>
            <person name="Sakamoto S."/>
            <person name="Ohme-Takagi M."/>
            <person name="Yagi M."/>
            <person name="Zeng S.J."/>
            <person name="Shen C.Y."/>
            <person name="Yeh C.M."/>
            <person name="Luo Y.B."/>
            <person name="Tsai W.C."/>
            <person name="Van de Peer Y."/>
            <person name="Liu Z.J."/>
        </authorList>
    </citation>
    <scope>NUCLEOTIDE SEQUENCE [LARGE SCALE GENOMIC DNA]</scope>
    <source>
        <strain evidence="14">cv. Shenzhen</strain>
        <tissue evidence="13">Stem</tissue>
    </source>
</reference>
<evidence type="ECO:0000256" key="1">
    <source>
        <dbReference type="ARBA" id="ARBA00002159"/>
    </source>
</evidence>
<evidence type="ECO:0000256" key="2">
    <source>
        <dbReference type="ARBA" id="ARBA00004123"/>
    </source>
</evidence>
<dbReference type="PANTHER" id="PTHR31734">
    <property type="entry name" value="AUXIN-RESPONSIVE PROTEIN IAA17"/>
    <property type="match status" value="1"/>
</dbReference>
<evidence type="ECO:0000256" key="8">
    <source>
        <dbReference type="ARBA" id="ARBA00023242"/>
    </source>
</evidence>
<keyword evidence="14" id="KW-1185">Reference proteome</keyword>
<feature type="region of interest" description="Disordered" evidence="11">
    <location>
        <begin position="1"/>
        <end position="31"/>
    </location>
</feature>
<comment type="subcellular location">
    <subcellularLocation>
        <location evidence="2 10">Nucleus</location>
    </subcellularLocation>
</comment>
<sequence length="144" mass="16017">MEEQVISPSSSSIDSCNHPASSTASSLTQSTRRDLSTDLRLGLSLSTSCSSLQRDHLPDWPPIKPVLRTALADRGNHRIRRNSTSFFVKVYMEGIQIGRKLDLFAHDGYESLIKSLQQMFRATIICKNAVSSCSLTSLTHKKHI</sequence>
<feature type="compositionally biased region" description="Low complexity" evidence="11">
    <location>
        <begin position="1"/>
        <end position="30"/>
    </location>
</feature>
<comment type="function">
    <text evidence="1 10">Aux/IAA proteins are short-lived transcriptional factors that function as repressors of early auxin response genes at low auxin concentrations.</text>
</comment>
<comment type="similarity">
    <text evidence="3 10">Belongs to the Aux/IAA family.</text>
</comment>
<dbReference type="PANTHER" id="PTHR31734:SF94">
    <property type="entry name" value="AUXIN-RESPONSIVE PROTEIN IAA30"/>
    <property type="match status" value="1"/>
</dbReference>
<evidence type="ECO:0000256" key="9">
    <source>
        <dbReference type="ARBA" id="ARBA00023294"/>
    </source>
</evidence>
<dbReference type="AlphaFoldDB" id="A0A2I0AM40"/>
<dbReference type="GO" id="GO:0005634">
    <property type="term" value="C:nucleus"/>
    <property type="evidence" value="ECO:0007669"/>
    <property type="project" value="UniProtKB-SubCell"/>
</dbReference>
<feature type="domain" description="PB1" evidence="12">
    <location>
        <begin position="85"/>
        <end position="144"/>
    </location>
</feature>
<evidence type="ECO:0000256" key="4">
    <source>
        <dbReference type="ARBA" id="ARBA00011726"/>
    </source>
</evidence>
<dbReference type="GO" id="GO:0009734">
    <property type="term" value="P:auxin-activated signaling pathway"/>
    <property type="evidence" value="ECO:0007669"/>
    <property type="project" value="UniProtKB-UniRule"/>
</dbReference>
<dbReference type="EMBL" id="KZ451970">
    <property type="protein sequence ID" value="PKA56617.1"/>
    <property type="molecule type" value="Genomic_DNA"/>
</dbReference>
<evidence type="ECO:0000256" key="5">
    <source>
        <dbReference type="ARBA" id="ARBA00022491"/>
    </source>
</evidence>
<dbReference type="STRING" id="1088818.A0A2I0AM40"/>
<dbReference type="Gene3D" id="3.10.20.90">
    <property type="entry name" value="Phosphatidylinositol 3-kinase Catalytic Subunit, Chain A, domain 1"/>
    <property type="match status" value="1"/>
</dbReference>
<protein>
    <recommendedName>
        <fullName evidence="10">Auxin-responsive protein</fullName>
    </recommendedName>
</protein>
<name>A0A2I0AM40_9ASPA</name>
<comment type="subunit">
    <text evidence="4 10">Homodimers and heterodimers.</text>
</comment>
<dbReference type="PROSITE" id="PS51745">
    <property type="entry name" value="PB1"/>
    <property type="match status" value="1"/>
</dbReference>